<dbReference type="EMBL" id="LDZY01000013">
    <property type="protein sequence ID" value="KLU64564.1"/>
    <property type="molecule type" value="Genomic_DNA"/>
</dbReference>
<reference evidence="1 2" key="1">
    <citation type="submission" date="2015-06" db="EMBL/GenBank/DDBJ databases">
        <title>Draft genome of the moderately acidophilic sulfate reducer Candidatus Desulfosporosinus acididurans strain M1.</title>
        <authorList>
            <person name="Poehlein A."/>
            <person name="Petzsch P."/>
            <person name="Johnson B.D."/>
            <person name="Schloemann M."/>
            <person name="Daniel R."/>
            <person name="Muehling M."/>
        </authorList>
    </citation>
    <scope>NUCLEOTIDE SEQUENCE [LARGE SCALE GENOMIC DNA]</scope>
    <source>
        <strain evidence="1 2">M1</strain>
    </source>
</reference>
<comment type="caution">
    <text evidence="1">The sequence shown here is derived from an EMBL/GenBank/DDBJ whole genome shotgun (WGS) entry which is preliminary data.</text>
</comment>
<evidence type="ECO:0000313" key="2">
    <source>
        <dbReference type="Proteomes" id="UP000036356"/>
    </source>
</evidence>
<dbReference type="RefSeq" id="WP_047811305.1">
    <property type="nucleotide sequence ID" value="NZ_LDZY01000013.1"/>
</dbReference>
<organism evidence="1 2">
    <name type="scientific">Desulfosporosinus acididurans</name>
    <dbReference type="NCBI Taxonomy" id="476652"/>
    <lineage>
        <taxon>Bacteria</taxon>
        <taxon>Bacillati</taxon>
        <taxon>Bacillota</taxon>
        <taxon>Clostridia</taxon>
        <taxon>Eubacteriales</taxon>
        <taxon>Desulfitobacteriaceae</taxon>
        <taxon>Desulfosporosinus</taxon>
    </lineage>
</organism>
<sequence length="92" mass="10995">MTKEQEILDFLEVNLFNPILQSPTSSERFKKATRGLRLRMKQRDAQGMIQYFWNTVIDTKTKQANYGRLLENEGFSEFEEVVANFRVRFREL</sequence>
<dbReference type="PATRIC" id="fig|476652.3.peg.3703"/>
<keyword evidence="2" id="KW-1185">Reference proteome</keyword>
<dbReference type="AlphaFoldDB" id="A0A0J1FM54"/>
<name>A0A0J1FM54_9FIRM</name>
<evidence type="ECO:0000313" key="1">
    <source>
        <dbReference type="EMBL" id="KLU64564.1"/>
    </source>
</evidence>
<protein>
    <submittedName>
        <fullName evidence="1">Uncharacterized protein</fullName>
    </submittedName>
</protein>
<proteinExistence type="predicted"/>
<dbReference type="Proteomes" id="UP000036356">
    <property type="component" value="Unassembled WGS sequence"/>
</dbReference>
<accession>A0A0J1FM54</accession>
<dbReference type="STRING" id="476652.DEAC_c35100"/>
<gene>
    <name evidence="1" type="ORF">DEAC_c35100</name>
</gene>